<dbReference type="GO" id="GO:0003700">
    <property type="term" value="F:DNA-binding transcription factor activity"/>
    <property type="evidence" value="ECO:0007669"/>
    <property type="project" value="InterPro"/>
</dbReference>
<organism evidence="2 3">
    <name type="scientific">Oryzihumus leptocrescens</name>
    <dbReference type="NCBI Taxonomy" id="297536"/>
    <lineage>
        <taxon>Bacteria</taxon>
        <taxon>Bacillati</taxon>
        <taxon>Actinomycetota</taxon>
        <taxon>Actinomycetes</taxon>
        <taxon>Micrococcales</taxon>
        <taxon>Intrasporangiaceae</taxon>
        <taxon>Oryzihumus</taxon>
    </lineage>
</organism>
<dbReference type="Pfam" id="PF12840">
    <property type="entry name" value="HTH_20"/>
    <property type="match status" value="1"/>
</dbReference>
<reference evidence="2 3" key="1">
    <citation type="submission" date="2019-06" db="EMBL/GenBank/DDBJ databases">
        <title>Sequencing the genomes of 1000 actinobacteria strains.</title>
        <authorList>
            <person name="Klenk H.-P."/>
        </authorList>
    </citation>
    <scope>NUCLEOTIDE SEQUENCE [LARGE SCALE GENOMIC DNA]</scope>
    <source>
        <strain evidence="2 3">DSM 18082</strain>
    </source>
</reference>
<evidence type="ECO:0000259" key="1">
    <source>
        <dbReference type="SMART" id="SM00418"/>
    </source>
</evidence>
<sequence>MAPRPAQHKVVTLTDPKAIRALAHPARQRVIDELYGGAVLTATEAARLCGLTASAMSYHLRALEKWGIVVRDEGGEDARERPWRAAARDLRIEHAAHGRSTPTAAKAFVSTFMAPLVEELEAWAASDRRGQDDGTAMVRGRMWLTTAEARALVDQISALLEPYEERTPEDHPEGAAPFSSFWSLLRRPNDTATA</sequence>
<dbReference type="AlphaFoldDB" id="A0A542Z813"/>
<dbReference type="SUPFAM" id="SSF46785">
    <property type="entry name" value="Winged helix' DNA-binding domain"/>
    <property type="match status" value="1"/>
</dbReference>
<dbReference type="Proteomes" id="UP000319514">
    <property type="component" value="Unassembled WGS sequence"/>
</dbReference>
<dbReference type="SMART" id="SM00418">
    <property type="entry name" value="HTH_ARSR"/>
    <property type="match status" value="1"/>
</dbReference>
<name>A0A542Z813_9MICO</name>
<protein>
    <submittedName>
        <fullName evidence="2">ArsR family transcriptional regulator</fullName>
    </submittedName>
</protein>
<dbReference type="InterPro" id="IPR011991">
    <property type="entry name" value="ArsR-like_HTH"/>
</dbReference>
<dbReference type="RefSeq" id="WP_141790647.1">
    <property type="nucleotide sequence ID" value="NZ_BAAAKX010000008.1"/>
</dbReference>
<dbReference type="InterPro" id="IPR036390">
    <property type="entry name" value="WH_DNA-bd_sf"/>
</dbReference>
<evidence type="ECO:0000313" key="3">
    <source>
        <dbReference type="Proteomes" id="UP000319514"/>
    </source>
</evidence>
<comment type="caution">
    <text evidence="2">The sequence shown here is derived from an EMBL/GenBank/DDBJ whole genome shotgun (WGS) entry which is preliminary data.</text>
</comment>
<proteinExistence type="predicted"/>
<dbReference type="Gene3D" id="1.10.10.10">
    <property type="entry name" value="Winged helix-like DNA-binding domain superfamily/Winged helix DNA-binding domain"/>
    <property type="match status" value="1"/>
</dbReference>
<feature type="domain" description="HTH arsR-type" evidence="1">
    <location>
        <begin position="17"/>
        <end position="97"/>
    </location>
</feature>
<dbReference type="OrthoDB" id="7945987at2"/>
<dbReference type="Gene3D" id="6.10.140.2180">
    <property type="match status" value="1"/>
</dbReference>
<dbReference type="InterPro" id="IPR001845">
    <property type="entry name" value="HTH_ArsR_DNA-bd_dom"/>
</dbReference>
<dbReference type="CDD" id="cd00090">
    <property type="entry name" value="HTH_ARSR"/>
    <property type="match status" value="1"/>
</dbReference>
<evidence type="ECO:0000313" key="2">
    <source>
        <dbReference type="EMBL" id="TQL56454.1"/>
    </source>
</evidence>
<dbReference type="InterPro" id="IPR036388">
    <property type="entry name" value="WH-like_DNA-bd_sf"/>
</dbReference>
<gene>
    <name evidence="2" type="ORF">FB474_4071</name>
</gene>
<dbReference type="EMBL" id="VFOQ01000003">
    <property type="protein sequence ID" value="TQL56454.1"/>
    <property type="molecule type" value="Genomic_DNA"/>
</dbReference>
<accession>A0A542Z813</accession>
<keyword evidence="3" id="KW-1185">Reference proteome</keyword>